<reference evidence="1 2" key="1">
    <citation type="submission" date="2018-12" db="EMBL/GenBank/DDBJ databases">
        <authorList>
            <person name="Sun L."/>
            <person name="Chen Z."/>
        </authorList>
    </citation>
    <scope>NUCLEOTIDE SEQUENCE [LARGE SCALE GENOMIC DNA]</scope>
    <source>
        <strain evidence="1 2">DSM 15890</strain>
    </source>
</reference>
<protein>
    <submittedName>
        <fullName evidence="1">DUF1934 domain-containing protein</fullName>
    </submittedName>
</protein>
<organism evidence="1 2">
    <name type="scientific">Paenibacillus anaericanus</name>
    <dbReference type="NCBI Taxonomy" id="170367"/>
    <lineage>
        <taxon>Bacteria</taxon>
        <taxon>Bacillati</taxon>
        <taxon>Bacillota</taxon>
        <taxon>Bacilli</taxon>
        <taxon>Bacillales</taxon>
        <taxon>Paenibacillaceae</taxon>
        <taxon>Paenibacillus</taxon>
    </lineage>
</organism>
<dbReference type="InterPro" id="IPR015231">
    <property type="entry name" value="DUF1934"/>
</dbReference>
<dbReference type="AlphaFoldDB" id="A0A3S1DKB5"/>
<keyword evidence="2" id="KW-1185">Reference proteome</keyword>
<proteinExistence type="predicted"/>
<evidence type="ECO:0000313" key="1">
    <source>
        <dbReference type="EMBL" id="RUT41334.1"/>
    </source>
</evidence>
<dbReference type="RefSeq" id="WP_127194603.1">
    <property type="nucleotide sequence ID" value="NZ_JAUSSS010000014.1"/>
</dbReference>
<dbReference type="EMBL" id="RZNY01000032">
    <property type="protein sequence ID" value="RUT41334.1"/>
    <property type="molecule type" value="Genomic_DNA"/>
</dbReference>
<dbReference type="SUPFAM" id="SSF50814">
    <property type="entry name" value="Lipocalins"/>
    <property type="match status" value="1"/>
</dbReference>
<gene>
    <name evidence="1" type="ORF">EJP82_24070</name>
</gene>
<accession>A0A3S1DKB5</accession>
<dbReference type="InterPro" id="IPR012674">
    <property type="entry name" value="Calycin"/>
</dbReference>
<evidence type="ECO:0000313" key="2">
    <source>
        <dbReference type="Proteomes" id="UP000279446"/>
    </source>
</evidence>
<dbReference type="Proteomes" id="UP000279446">
    <property type="component" value="Unassembled WGS sequence"/>
</dbReference>
<dbReference type="Pfam" id="PF09148">
    <property type="entry name" value="DUF1934"/>
    <property type="match status" value="1"/>
</dbReference>
<dbReference type="OrthoDB" id="2641675at2"/>
<comment type="caution">
    <text evidence="1">The sequence shown here is derived from an EMBL/GenBank/DDBJ whole genome shotgun (WGS) entry which is preliminary data.</text>
</comment>
<dbReference type="Gene3D" id="2.40.128.20">
    <property type="match status" value="1"/>
</dbReference>
<sequence length="140" mass="15780">MPDKKEVRIVLTSTQGEDKSVQEIRGEVVAGGEGILYVKYEEPDKGPTGGITRTMIKISSNELKIMRHGEVESQQAFKAGQRLPGFYHSPFTKFNLSTDTSRLEINLEGAFGTVFWEYDLYAYEELSGHFVISLNIQEEV</sequence>
<name>A0A3S1DKB5_9BACL</name>